<dbReference type="InterPro" id="IPR036962">
    <property type="entry name" value="Glyco_hydro_3_N_sf"/>
</dbReference>
<proteinExistence type="inferred from homology"/>
<protein>
    <recommendedName>
        <fullName evidence="3">beta-N-acetylhexosaminidase</fullName>
        <ecNumber evidence="3">3.2.1.52</ecNumber>
    </recommendedName>
</protein>
<evidence type="ECO:0000256" key="4">
    <source>
        <dbReference type="ARBA" id="ARBA00022801"/>
    </source>
</evidence>
<evidence type="ECO:0000256" key="6">
    <source>
        <dbReference type="SAM" id="SignalP"/>
    </source>
</evidence>
<dbReference type="Gene3D" id="3.40.50.1700">
    <property type="entry name" value="Glycoside hydrolase family 3 C-terminal domain"/>
    <property type="match status" value="1"/>
</dbReference>
<dbReference type="AlphaFoldDB" id="A0A3S5ATI8"/>
<dbReference type="InterPro" id="IPR017853">
    <property type="entry name" value="GH"/>
</dbReference>
<feature type="chain" id="PRO_5018662764" description="beta-N-acetylhexosaminidase" evidence="6">
    <location>
        <begin position="19"/>
        <end position="621"/>
    </location>
</feature>
<dbReference type="PANTHER" id="PTHR30480">
    <property type="entry name" value="BETA-HEXOSAMINIDASE-RELATED"/>
    <property type="match status" value="1"/>
</dbReference>
<gene>
    <name evidence="8" type="primary">ybbD</name>
    <name evidence="8" type="ORF">NCTC13193_01481</name>
</gene>
<dbReference type="EMBL" id="LR134492">
    <property type="protein sequence ID" value="VEI65982.1"/>
    <property type="molecule type" value="Genomic_DNA"/>
</dbReference>
<dbReference type="InterPro" id="IPR001764">
    <property type="entry name" value="Glyco_hydro_3_N"/>
</dbReference>
<evidence type="ECO:0000256" key="3">
    <source>
        <dbReference type="ARBA" id="ARBA00012663"/>
    </source>
</evidence>
<dbReference type="EC" id="3.2.1.52" evidence="3"/>
<dbReference type="PANTHER" id="PTHR30480:SF13">
    <property type="entry name" value="BETA-HEXOSAMINIDASE"/>
    <property type="match status" value="1"/>
</dbReference>
<dbReference type="GO" id="GO:0004563">
    <property type="term" value="F:beta-N-acetylhexosaminidase activity"/>
    <property type="evidence" value="ECO:0007669"/>
    <property type="project" value="UniProtKB-EC"/>
</dbReference>
<dbReference type="PRINTS" id="PR00133">
    <property type="entry name" value="GLHYDRLASE3"/>
</dbReference>
<evidence type="ECO:0000313" key="8">
    <source>
        <dbReference type="EMBL" id="VEI65982.1"/>
    </source>
</evidence>
<dbReference type="Pfam" id="PF00933">
    <property type="entry name" value="Glyco_hydro_3"/>
    <property type="match status" value="1"/>
</dbReference>
<evidence type="ECO:0000313" key="9">
    <source>
        <dbReference type="Proteomes" id="UP000270487"/>
    </source>
</evidence>
<keyword evidence="6" id="KW-0732">Signal</keyword>
<evidence type="ECO:0000256" key="1">
    <source>
        <dbReference type="ARBA" id="ARBA00001231"/>
    </source>
</evidence>
<sequence length="621" mass="67998">MKKIIPAIFLFSAGSYAAAIPEAQLKEMWLSPKGAAEKIIADMSLAEKLGQMLMVDIRSWDENGSESKTPFTEMNTNVSKMMTDYHLGSVILFRENLINTPQTVELINNFQHARTNLPLFISTDQEGGYVTRLRVGTEMPGNMALGATGVADLAKQAGNIHGYELTSLGFNFNFGPVVDVNNNQNNPVIGVRSYSDDPILVGQLARSYIEGIHQYPVLTSLKHFPGHGNVASDTHFALPSVNTDKASWQQTELKPFVDVMPDTDAIMTAHVVVPALDSTILTNIKGEKIGTPATLSKAILTDTLRNQLKFDGLILTDAMDMGAITGNFDRHWSIKQAILAGNDIVLMPIGIKDSASIEQLGELYAYLQAEAEKDPVLKQRIEDSAQRVIYTKLSKRISPAPHDAATAESIVASKAHKDLENAISERAITLIKNDRVLPYPLKAQNNIMVFSDEGPRNDLINKHLAQIADELKVGLNVKDQVVKLDQDTLTTEEIEQQLQGQQLVILATYNLKLNPANAQRIIDVANKQNIPLVVIATRNPYDIAYLSGVKANIAIYGITGFDVTNNVRNSLETNIRSGLRTLFKGPAGDSLATPHGKLPVDIKTPDNNNVLYPRGYGLTAL</sequence>
<dbReference type="InterPro" id="IPR036881">
    <property type="entry name" value="Glyco_hydro_3_C_sf"/>
</dbReference>
<evidence type="ECO:0000256" key="5">
    <source>
        <dbReference type="ARBA" id="ARBA00023295"/>
    </source>
</evidence>
<feature type="domain" description="Glycoside hydrolase family 3 N-terminal" evidence="7">
    <location>
        <begin position="45"/>
        <end position="389"/>
    </location>
</feature>
<evidence type="ECO:0000259" key="7">
    <source>
        <dbReference type="Pfam" id="PF00933"/>
    </source>
</evidence>
<name>A0A3S5ATI8_SERFO</name>
<feature type="signal peptide" evidence="6">
    <location>
        <begin position="1"/>
        <end position="18"/>
    </location>
</feature>
<dbReference type="InterPro" id="IPR050226">
    <property type="entry name" value="NagZ_Beta-hexosaminidase"/>
</dbReference>
<dbReference type="SUPFAM" id="SSF51445">
    <property type="entry name" value="(Trans)glycosidases"/>
    <property type="match status" value="1"/>
</dbReference>
<keyword evidence="4" id="KW-0378">Hydrolase</keyword>
<keyword evidence="5" id="KW-0326">Glycosidase</keyword>
<dbReference type="Proteomes" id="UP000270487">
    <property type="component" value="Chromosome"/>
</dbReference>
<organism evidence="8 9">
    <name type="scientific">Serratia fonticola</name>
    <dbReference type="NCBI Taxonomy" id="47917"/>
    <lineage>
        <taxon>Bacteria</taxon>
        <taxon>Pseudomonadati</taxon>
        <taxon>Pseudomonadota</taxon>
        <taxon>Gammaproteobacteria</taxon>
        <taxon>Enterobacterales</taxon>
        <taxon>Yersiniaceae</taxon>
        <taxon>Serratia</taxon>
    </lineage>
</organism>
<evidence type="ECO:0000256" key="2">
    <source>
        <dbReference type="ARBA" id="ARBA00005336"/>
    </source>
</evidence>
<comment type="catalytic activity">
    <reaction evidence="1">
        <text>Hydrolysis of terminal non-reducing N-acetyl-D-hexosamine residues in N-acetyl-beta-D-hexosaminides.</text>
        <dbReference type="EC" id="3.2.1.52"/>
    </reaction>
</comment>
<accession>A0A3S5ATI8</accession>
<comment type="similarity">
    <text evidence="2">Belongs to the glycosyl hydrolase 3 family.</text>
</comment>
<dbReference type="Gene3D" id="3.20.20.300">
    <property type="entry name" value="Glycoside hydrolase, family 3, N-terminal domain"/>
    <property type="match status" value="1"/>
</dbReference>
<dbReference type="GO" id="GO:0005975">
    <property type="term" value="P:carbohydrate metabolic process"/>
    <property type="evidence" value="ECO:0007669"/>
    <property type="project" value="InterPro"/>
</dbReference>
<reference evidence="8 9" key="1">
    <citation type="submission" date="2018-12" db="EMBL/GenBank/DDBJ databases">
        <authorList>
            <consortium name="Pathogen Informatics"/>
        </authorList>
    </citation>
    <scope>NUCLEOTIDE SEQUENCE [LARGE SCALE GENOMIC DNA]</scope>
    <source>
        <strain evidence="8 9">NCTC13193</strain>
    </source>
</reference>
<dbReference type="GO" id="GO:0009254">
    <property type="term" value="P:peptidoglycan turnover"/>
    <property type="evidence" value="ECO:0007669"/>
    <property type="project" value="TreeGrafter"/>
</dbReference>